<dbReference type="Proteomes" id="UP000185192">
    <property type="component" value="Unassembled WGS sequence"/>
</dbReference>
<organism evidence="1 2">
    <name type="scientific">Parasphingorhabdus marina DSM 22363</name>
    <dbReference type="NCBI Taxonomy" id="1123272"/>
    <lineage>
        <taxon>Bacteria</taxon>
        <taxon>Pseudomonadati</taxon>
        <taxon>Pseudomonadota</taxon>
        <taxon>Alphaproteobacteria</taxon>
        <taxon>Sphingomonadales</taxon>
        <taxon>Sphingomonadaceae</taxon>
        <taxon>Parasphingorhabdus</taxon>
    </lineage>
</organism>
<gene>
    <name evidence="1" type="ORF">SAMN02745824_0266</name>
</gene>
<accession>A0A1N6CMC6</accession>
<proteinExistence type="predicted"/>
<protein>
    <recommendedName>
        <fullName evidence="3">Nucleotidyltransferase</fullName>
    </recommendedName>
</protein>
<keyword evidence="2" id="KW-1185">Reference proteome</keyword>
<dbReference type="EMBL" id="FSQW01000001">
    <property type="protein sequence ID" value="SIN59730.1"/>
    <property type="molecule type" value="Genomic_DNA"/>
</dbReference>
<dbReference type="InterPro" id="IPR018775">
    <property type="entry name" value="RlaP"/>
</dbReference>
<dbReference type="AlphaFoldDB" id="A0A1N6CMC6"/>
<evidence type="ECO:0000313" key="2">
    <source>
        <dbReference type="Proteomes" id="UP000185192"/>
    </source>
</evidence>
<dbReference type="STRING" id="1123272.SAMN02745824_0266"/>
<evidence type="ECO:0000313" key="1">
    <source>
        <dbReference type="EMBL" id="SIN59730.1"/>
    </source>
</evidence>
<name>A0A1N6CMC6_9SPHN</name>
<dbReference type="Pfam" id="PF10127">
    <property type="entry name" value="RlaP"/>
    <property type="match status" value="1"/>
</dbReference>
<evidence type="ECO:0008006" key="3">
    <source>
        <dbReference type="Google" id="ProtNLM"/>
    </source>
</evidence>
<dbReference type="PANTHER" id="PTHR34817">
    <property type="entry name" value="NUCLEOTIDYLTRANSFERASE"/>
    <property type="match status" value="1"/>
</dbReference>
<dbReference type="PANTHER" id="PTHR34817:SF2">
    <property type="entry name" value="NUCLEOTIDYLTRANSFERASE"/>
    <property type="match status" value="1"/>
</dbReference>
<reference evidence="2" key="1">
    <citation type="submission" date="2016-11" db="EMBL/GenBank/DDBJ databases">
        <authorList>
            <person name="Varghese N."/>
            <person name="Submissions S."/>
        </authorList>
    </citation>
    <scope>NUCLEOTIDE SEQUENCE [LARGE SCALE GENOMIC DNA]</scope>
    <source>
        <strain evidence="2">DSM 22363</strain>
    </source>
</reference>
<sequence length="273" mass="31673">MRDVIEFHSSITPEIRAEILSQLDEIERTEDVRLLFAIESGSRAWGFPSPDSDYDVRFVYARPADWYLSIHPGRDVIERPLEGDWDVNGWDIKKAMGLLLKPNPVLLEWLSSPVRYRWDDDICSKLITFSKQVAHGNACLNHYRRLGERQWATYVDGREKISLKKYLYVVRPALAIRWTRMHPESIPPMNFQALMDGTDLDAEVTMRLTRLLEEKSKSKEMGDGSREPLIDDLVMSEFSQARAIAQTLKPDQTDLRPAADRLFREIIKVTEHD</sequence>